<dbReference type="AlphaFoldDB" id="A0A0A9YVH1"/>
<feature type="chain" id="PRO_5015034039" evidence="3">
    <location>
        <begin position="26"/>
        <end position="196"/>
    </location>
</feature>
<gene>
    <name evidence="4" type="primary">Oct-TyrR_0</name>
    <name evidence="4" type="ORF">CM83_12216</name>
</gene>
<proteinExistence type="predicted"/>
<feature type="region of interest" description="Disordered" evidence="1">
    <location>
        <begin position="64"/>
        <end position="107"/>
    </location>
</feature>
<reference evidence="4" key="2">
    <citation type="submission" date="2014-07" db="EMBL/GenBank/DDBJ databases">
        <authorList>
            <person name="Hull J."/>
        </authorList>
    </citation>
    <scope>NUCLEOTIDE SEQUENCE</scope>
</reference>
<evidence type="ECO:0000256" key="1">
    <source>
        <dbReference type="SAM" id="MobiDB-lite"/>
    </source>
</evidence>
<keyword evidence="2" id="KW-0472">Membrane</keyword>
<dbReference type="EMBL" id="GBRD01004273">
    <property type="protein sequence ID" value="JAG61548.1"/>
    <property type="molecule type" value="Transcribed_RNA"/>
</dbReference>
<protein>
    <submittedName>
        <fullName evidence="4">Tyramine/octopamine receptor</fullName>
    </submittedName>
</protein>
<organism evidence="4">
    <name type="scientific">Lygus hesperus</name>
    <name type="common">Western plant bug</name>
    <dbReference type="NCBI Taxonomy" id="30085"/>
    <lineage>
        <taxon>Eukaryota</taxon>
        <taxon>Metazoa</taxon>
        <taxon>Ecdysozoa</taxon>
        <taxon>Arthropoda</taxon>
        <taxon>Hexapoda</taxon>
        <taxon>Insecta</taxon>
        <taxon>Pterygota</taxon>
        <taxon>Neoptera</taxon>
        <taxon>Paraneoptera</taxon>
        <taxon>Hemiptera</taxon>
        <taxon>Heteroptera</taxon>
        <taxon>Panheteroptera</taxon>
        <taxon>Cimicomorpha</taxon>
        <taxon>Miridae</taxon>
        <taxon>Mirini</taxon>
        <taxon>Lygus</taxon>
    </lineage>
</organism>
<dbReference type="EMBL" id="GBHO01008516">
    <property type="protein sequence ID" value="JAG35088.1"/>
    <property type="molecule type" value="Transcribed_RNA"/>
</dbReference>
<accession>A0A0A9YVH1</accession>
<sequence length="196" mass="21004">MAQLLVNAKRSAILVAVLSIIGSCADNATDAITAEVNQTAVPSTPKTMMKLRAFNRASLLDEDDHHHDEDYGQTFSQNTTTRRTTNNSTTDDGARTDGGSTISIAPLPDGIDLPPAAMMLIAGITCGVIIGVFLICYIATMMNLCFCKFLMHECPSGRFKDEERKEKPSKKKKGKGDEEAKNAPSSDEPSPGPASP</sequence>
<reference evidence="5" key="3">
    <citation type="submission" date="2014-09" db="EMBL/GenBank/DDBJ databases">
        <authorList>
            <person name="Magalhaes I.L.F."/>
            <person name="Oliveira U."/>
            <person name="Santos F.R."/>
            <person name="Vidigal T.H.D.A."/>
            <person name="Brescovit A.D."/>
            <person name="Santos A.J."/>
        </authorList>
    </citation>
    <scope>NUCLEOTIDE SEQUENCE</scope>
</reference>
<evidence type="ECO:0000256" key="2">
    <source>
        <dbReference type="SAM" id="Phobius"/>
    </source>
</evidence>
<evidence type="ECO:0000313" key="4">
    <source>
        <dbReference type="EMBL" id="JAG35088.1"/>
    </source>
</evidence>
<feature type="transmembrane region" description="Helical" evidence="2">
    <location>
        <begin position="116"/>
        <end position="139"/>
    </location>
</feature>
<evidence type="ECO:0000256" key="3">
    <source>
        <dbReference type="SAM" id="SignalP"/>
    </source>
</evidence>
<evidence type="ECO:0000313" key="5">
    <source>
        <dbReference type="EMBL" id="JAG61548.1"/>
    </source>
</evidence>
<reference evidence="4" key="1">
    <citation type="journal article" date="2014" name="PLoS ONE">
        <title>Transcriptome-Based Identification of ABC Transporters in the Western Tarnished Plant Bug Lygus hesperus.</title>
        <authorList>
            <person name="Hull J.J."/>
            <person name="Chaney K."/>
            <person name="Geib S.M."/>
            <person name="Fabrick J.A."/>
            <person name="Brent C.S."/>
            <person name="Walsh D."/>
            <person name="Lavine L.C."/>
        </authorList>
    </citation>
    <scope>NUCLEOTIDE SEQUENCE</scope>
</reference>
<feature type="compositionally biased region" description="Low complexity" evidence="1">
    <location>
        <begin position="73"/>
        <end position="90"/>
    </location>
</feature>
<feature type="signal peptide" evidence="3">
    <location>
        <begin position="1"/>
        <end position="25"/>
    </location>
</feature>
<keyword evidence="2" id="KW-1133">Transmembrane helix</keyword>
<keyword evidence="3" id="KW-0732">Signal</keyword>
<keyword evidence="2" id="KW-0812">Transmembrane</keyword>
<keyword evidence="4" id="KW-0675">Receptor</keyword>
<feature type="region of interest" description="Disordered" evidence="1">
    <location>
        <begin position="158"/>
        <end position="196"/>
    </location>
</feature>
<name>A0A0A9YVH1_LYGHE</name>